<organism evidence="1 2">
    <name type="scientific">Panagrellus redivivus</name>
    <name type="common">Microworm</name>
    <dbReference type="NCBI Taxonomy" id="6233"/>
    <lineage>
        <taxon>Eukaryota</taxon>
        <taxon>Metazoa</taxon>
        <taxon>Ecdysozoa</taxon>
        <taxon>Nematoda</taxon>
        <taxon>Chromadorea</taxon>
        <taxon>Rhabditida</taxon>
        <taxon>Tylenchina</taxon>
        <taxon>Panagrolaimomorpha</taxon>
        <taxon>Panagrolaimoidea</taxon>
        <taxon>Panagrolaimidae</taxon>
        <taxon>Panagrellus</taxon>
    </lineage>
</organism>
<accession>A0A7E4UP21</accession>
<reference evidence="1" key="1">
    <citation type="journal article" date="2013" name="Genetics">
        <title>The draft genome and transcriptome of Panagrellus redivivus are shaped by the harsh demands of a free-living lifestyle.</title>
        <authorList>
            <person name="Srinivasan J."/>
            <person name="Dillman A.R."/>
            <person name="Macchietto M.G."/>
            <person name="Heikkinen L."/>
            <person name="Lakso M."/>
            <person name="Fracchia K.M."/>
            <person name="Antoshechkin I."/>
            <person name="Mortazavi A."/>
            <person name="Wong G."/>
            <person name="Sternberg P.W."/>
        </authorList>
    </citation>
    <scope>NUCLEOTIDE SEQUENCE [LARGE SCALE GENOMIC DNA]</scope>
    <source>
        <strain evidence="1">MT8872</strain>
    </source>
</reference>
<dbReference type="AlphaFoldDB" id="A0A7E4UP21"/>
<protein>
    <submittedName>
        <fullName evidence="2">F-box domain-containing protein</fullName>
    </submittedName>
</protein>
<name>A0A7E4UP21_PANRE</name>
<reference evidence="2" key="2">
    <citation type="submission" date="2020-10" db="UniProtKB">
        <authorList>
            <consortium name="WormBaseParasite"/>
        </authorList>
    </citation>
    <scope>IDENTIFICATION</scope>
</reference>
<evidence type="ECO:0000313" key="1">
    <source>
        <dbReference type="Proteomes" id="UP000492821"/>
    </source>
</evidence>
<evidence type="ECO:0000313" key="2">
    <source>
        <dbReference type="WBParaSite" id="Pan_g10798.t1"/>
    </source>
</evidence>
<proteinExistence type="predicted"/>
<dbReference type="WBParaSite" id="Pan_g10798.t1">
    <property type="protein sequence ID" value="Pan_g10798.t1"/>
    <property type="gene ID" value="Pan_g10798"/>
</dbReference>
<sequence>MPFPLSSLPYGLRQRLLELSTPFEAFQLQTAAANFPGFQSLIKLTKKNHIFGPHIEPDGATTSESNALYTATDTLVVNRRTNVDLICNRILLAEIPRTYFELVKFDRALILKLCANLAFRFSQRNIRSLNLQYCTFDQNITPTEIYTWIFKHYNCVSWNPFPNTSNWIEGLLEANVSGMVQLSLMFRSPDLLSFDVESLKKFVLAQERLEFLIKLFFHDADEKVVMQAKVNDINKFFKRVKPFDVKPKRYVNFTTIQLLPDMVTEVGYCWMFIPNEDAQP</sequence>
<keyword evidence="1" id="KW-1185">Reference proteome</keyword>
<dbReference type="Proteomes" id="UP000492821">
    <property type="component" value="Unassembled WGS sequence"/>
</dbReference>